<evidence type="ECO:0000256" key="7">
    <source>
        <dbReference type="ARBA" id="ARBA00022840"/>
    </source>
</evidence>
<dbReference type="Gene3D" id="3.30.565.10">
    <property type="entry name" value="Histidine kinase-like ATPase, C-terminal domain"/>
    <property type="match status" value="1"/>
</dbReference>
<dbReference type="HOGENOM" id="CLU_045351_1_0_9"/>
<dbReference type="GO" id="GO:0004673">
    <property type="term" value="F:protein histidine kinase activity"/>
    <property type="evidence" value="ECO:0007669"/>
    <property type="project" value="UniProtKB-EC"/>
</dbReference>
<dbReference type="SUPFAM" id="SSF55785">
    <property type="entry name" value="PYP-like sensor domain (PAS domain)"/>
    <property type="match status" value="1"/>
</dbReference>
<dbReference type="Gene3D" id="3.30.450.20">
    <property type="entry name" value="PAS domain"/>
    <property type="match status" value="1"/>
</dbReference>
<dbReference type="PROSITE" id="PS50109">
    <property type="entry name" value="HIS_KIN"/>
    <property type="match status" value="1"/>
</dbReference>
<evidence type="ECO:0000313" key="11">
    <source>
        <dbReference type="Proteomes" id="UP000003277"/>
    </source>
</evidence>
<dbReference type="Pfam" id="PF12282">
    <property type="entry name" value="GAF_PdtaS"/>
    <property type="match status" value="1"/>
</dbReference>
<dbReference type="Pfam" id="PF07568">
    <property type="entry name" value="HisKA_2"/>
    <property type="match status" value="1"/>
</dbReference>
<sequence length="472" mass="52109">MQTRGIEMSQLYTLVRDTTKLTDVQAKILDHMQVALQLASDISRNQVYLCARGKNDDISVILMAVKPSYTHGSTFFKSGDTRLGEDLAVIENVFTTGRKVVGRMELDQGLTVAVTAYPIVDNAGIPFAAVCFMANSVKQQQVLTDTANLALQVPFSTADYYSIRPQDGVIILDAGGRIIYANDMADDLYFVLDKEAVESRELIGHTIVRLPLVDKVMKTGKPAYGDEVSENMTLSAWGLPIISGGRVVRTVLVLTDVTAIREKERQILVKDSVIKEIHHRVKNSLNTIAGMLRMQARRAKDDDTKEALRRAVSRILGISQIHDILASQSGDKIDMDILLDKITKLSVDSLALIPVNVVREKSRRSLIVDSEKAVPLAIAANELIHNAIDHGFKDMEKGTLVVGTEIRGSDLHVYIRNDGHPLADDFSTKTFDLGLQIVRNLSEIELKGKFSLKNENHMVTADIDCPLSVMEG</sequence>
<dbReference type="PANTHER" id="PTHR41523:SF8">
    <property type="entry name" value="ETHYLENE RESPONSE SENSOR PROTEIN"/>
    <property type="match status" value="1"/>
</dbReference>
<comment type="caution">
    <text evidence="10">The sequence shown here is derived from an EMBL/GenBank/DDBJ whole genome shotgun (WGS) entry which is preliminary data.</text>
</comment>
<dbReference type="EC" id="2.7.13.3" evidence="2"/>
<dbReference type="Gene3D" id="3.30.450.280">
    <property type="entry name" value="GAF domain"/>
    <property type="match status" value="1"/>
</dbReference>
<dbReference type="SUPFAM" id="SSF55874">
    <property type="entry name" value="ATPase domain of HSP90 chaperone/DNA topoisomerase II/histidine kinase"/>
    <property type="match status" value="1"/>
</dbReference>
<accession>H1CZJ5</accession>
<evidence type="ECO:0000259" key="9">
    <source>
        <dbReference type="PROSITE" id="PS50109"/>
    </source>
</evidence>
<keyword evidence="3" id="KW-0597">Phosphoprotein</keyword>
<evidence type="ECO:0000256" key="5">
    <source>
        <dbReference type="ARBA" id="ARBA00022741"/>
    </source>
</evidence>
<proteinExistence type="predicted"/>
<evidence type="ECO:0000256" key="3">
    <source>
        <dbReference type="ARBA" id="ARBA00022553"/>
    </source>
</evidence>
<dbReference type="GO" id="GO:0000160">
    <property type="term" value="P:phosphorelay signal transduction system"/>
    <property type="evidence" value="ECO:0007669"/>
    <property type="project" value="UniProtKB-KW"/>
</dbReference>
<reference evidence="10 11" key="1">
    <citation type="submission" date="2011-11" db="EMBL/GenBank/DDBJ databases">
        <title>The Genome Sequence of Dialister succinatiphilus YIT 11850.</title>
        <authorList>
            <consortium name="The Broad Institute Genome Sequencing Platform"/>
            <person name="Earl A."/>
            <person name="Ward D."/>
            <person name="Feldgarden M."/>
            <person name="Gevers D."/>
            <person name="Morotomi M."/>
            <person name="Young S.K."/>
            <person name="Zeng Q."/>
            <person name="Gargeya S."/>
            <person name="Fitzgerald M."/>
            <person name="Haas B."/>
            <person name="Abouelleil A."/>
            <person name="Alvarado L."/>
            <person name="Arachchi H.M."/>
            <person name="Berlin A."/>
            <person name="Brown A."/>
            <person name="Chapman S.B."/>
            <person name="Dunbar C."/>
            <person name="Gearin G."/>
            <person name="Goldberg J."/>
            <person name="Griggs A."/>
            <person name="Gujja S."/>
            <person name="Heiman D."/>
            <person name="Howarth C."/>
            <person name="Lui A."/>
            <person name="MacDonald P.J.P."/>
            <person name="Montmayeur A."/>
            <person name="Murphy C."/>
            <person name="Neiman D."/>
            <person name="Pearson M."/>
            <person name="Priest M."/>
            <person name="Roberts A."/>
            <person name="Saif S."/>
            <person name="Shea T."/>
            <person name="Sisk P."/>
            <person name="Stolte C."/>
            <person name="Sykes S."/>
            <person name="Wortman J."/>
            <person name="Nusbaum C."/>
            <person name="Birren B."/>
        </authorList>
    </citation>
    <scope>NUCLEOTIDE SEQUENCE [LARGE SCALE GENOMIC DNA]</scope>
    <source>
        <strain evidence="10 11">YIT 11850</strain>
    </source>
</reference>
<evidence type="ECO:0000256" key="8">
    <source>
        <dbReference type="ARBA" id="ARBA00023012"/>
    </source>
</evidence>
<evidence type="ECO:0000313" key="10">
    <source>
        <dbReference type="EMBL" id="EHO63363.1"/>
    </source>
</evidence>
<evidence type="ECO:0000256" key="6">
    <source>
        <dbReference type="ARBA" id="ARBA00022777"/>
    </source>
</evidence>
<dbReference type="STRING" id="742743.HMPREF9453_00788"/>
<protein>
    <recommendedName>
        <fullName evidence="2">histidine kinase</fullName>
        <ecNumber evidence="2">2.7.13.3</ecNumber>
    </recommendedName>
</protein>
<dbReference type="Proteomes" id="UP000003277">
    <property type="component" value="Unassembled WGS sequence"/>
</dbReference>
<keyword evidence="7" id="KW-0067">ATP-binding</keyword>
<keyword evidence="8" id="KW-0902">Two-component regulatory system</keyword>
<evidence type="ECO:0000256" key="4">
    <source>
        <dbReference type="ARBA" id="ARBA00022679"/>
    </source>
</evidence>
<dbReference type="InterPro" id="IPR038424">
    <property type="entry name" value="H_kinase_PdtaS_GAF_sf"/>
</dbReference>
<evidence type="ECO:0000256" key="1">
    <source>
        <dbReference type="ARBA" id="ARBA00000085"/>
    </source>
</evidence>
<dbReference type="RefSeq" id="WP_008859292.1">
    <property type="nucleotide sequence ID" value="NZ_JH591187.1"/>
</dbReference>
<keyword evidence="11" id="KW-1185">Reference proteome</keyword>
<keyword evidence="4" id="KW-0808">Transferase</keyword>
<dbReference type="InterPro" id="IPR005467">
    <property type="entry name" value="His_kinase_dom"/>
</dbReference>
<evidence type="ECO:0000256" key="2">
    <source>
        <dbReference type="ARBA" id="ARBA00012438"/>
    </source>
</evidence>
<keyword evidence="5" id="KW-0547">Nucleotide-binding</keyword>
<comment type="catalytic activity">
    <reaction evidence="1">
        <text>ATP + protein L-histidine = ADP + protein N-phospho-L-histidine.</text>
        <dbReference type="EC" id="2.7.13.3"/>
    </reaction>
</comment>
<dbReference type="InterPro" id="IPR022066">
    <property type="entry name" value="PdtaS_GAF"/>
</dbReference>
<gene>
    <name evidence="10" type="ORF">HMPREF9453_00788</name>
</gene>
<dbReference type="PATRIC" id="fig|742743.3.peg.798"/>
<organism evidence="10 11">
    <name type="scientific">Dialister succinatiphilus YIT 11850</name>
    <dbReference type="NCBI Taxonomy" id="742743"/>
    <lineage>
        <taxon>Bacteria</taxon>
        <taxon>Bacillati</taxon>
        <taxon>Bacillota</taxon>
        <taxon>Negativicutes</taxon>
        <taxon>Veillonellales</taxon>
        <taxon>Veillonellaceae</taxon>
        <taxon>Dialister</taxon>
    </lineage>
</organism>
<dbReference type="GO" id="GO:0005524">
    <property type="term" value="F:ATP binding"/>
    <property type="evidence" value="ECO:0007669"/>
    <property type="project" value="UniProtKB-KW"/>
</dbReference>
<dbReference type="InterPro" id="IPR035965">
    <property type="entry name" value="PAS-like_dom_sf"/>
</dbReference>
<name>H1CZJ5_9FIRM</name>
<dbReference type="InterPro" id="IPR036890">
    <property type="entry name" value="HATPase_C_sf"/>
</dbReference>
<dbReference type="PANTHER" id="PTHR41523">
    <property type="entry name" value="TWO-COMPONENT SYSTEM SENSOR PROTEIN"/>
    <property type="match status" value="1"/>
</dbReference>
<dbReference type="GeneID" id="98912060"/>
<dbReference type="AlphaFoldDB" id="H1CZJ5"/>
<dbReference type="InterPro" id="IPR011495">
    <property type="entry name" value="Sig_transdc_His_kin_sub2_dim/P"/>
</dbReference>
<dbReference type="eggNOG" id="COG3920">
    <property type="taxonomic scope" value="Bacteria"/>
</dbReference>
<dbReference type="EMBL" id="ADLT01000017">
    <property type="protein sequence ID" value="EHO63363.1"/>
    <property type="molecule type" value="Genomic_DNA"/>
</dbReference>
<feature type="domain" description="Histidine kinase" evidence="9">
    <location>
        <begin position="276"/>
        <end position="469"/>
    </location>
</feature>
<keyword evidence="6" id="KW-0418">Kinase</keyword>